<dbReference type="EMBL" id="QVQW01000111">
    <property type="protein sequence ID" value="RKU40286.1"/>
    <property type="molecule type" value="Genomic_DNA"/>
</dbReference>
<keyword evidence="1" id="KW-0472">Membrane</keyword>
<name>A0A420XXC2_9PEZI</name>
<gene>
    <name evidence="2" type="ORF">DL546_001023</name>
</gene>
<keyword evidence="3" id="KW-1185">Reference proteome</keyword>
<keyword evidence="1" id="KW-1133">Transmembrane helix</keyword>
<evidence type="ECO:0000256" key="1">
    <source>
        <dbReference type="SAM" id="Phobius"/>
    </source>
</evidence>
<feature type="transmembrane region" description="Helical" evidence="1">
    <location>
        <begin position="187"/>
        <end position="211"/>
    </location>
</feature>
<feature type="transmembrane region" description="Helical" evidence="1">
    <location>
        <begin position="326"/>
        <end position="349"/>
    </location>
</feature>
<dbReference type="Proteomes" id="UP000275385">
    <property type="component" value="Unassembled WGS sequence"/>
</dbReference>
<evidence type="ECO:0000313" key="3">
    <source>
        <dbReference type="Proteomes" id="UP000275385"/>
    </source>
</evidence>
<evidence type="ECO:0000313" key="2">
    <source>
        <dbReference type="EMBL" id="RKU40286.1"/>
    </source>
</evidence>
<accession>A0A420XXC2</accession>
<feature type="transmembrane region" description="Helical" evidence="1">
    <location>
        <begin position="297"/>
        <end position="320"/>
    </location>
</feature>
<proteinExistence type="predicted"/>
<protein>
    <submittedName>
        <fullName evidence="2">Uncharacterized protein</fullName>
    </submittedName>
</protein>
<dbReference type="OrthoDB" id="5394254at2759"/>
<organism evidence="2 3">
    <name type="scientific">Coniochaeta pulveracea</name>
    <dbReference type="NCBI Taxonomy" id="177199"/>
    <lineage>
        <taxon>Eukaryota</taxon>
        <taxon>Fungi</taxon>
        <taxon>Dikarya</taxon>
        <taxon>Ascomycota</taxon>
        <taxon>Pezizomycotina</taxon>
        <taxon>Sordariomycetes</taxon>
        <taxon>Sordariomycetidae</taxon>
        <taxon>Coniochaetales</taxon>
        <taxon>Coniochaetaceae</taxon>
        <taxon>Coniochaeta</taxon>
    </lineage>
</organism>
<reference evidence="2 3" key="1">
    <citation type="submission" date="2018-08" db="EMBL/GenBank/DDBJ databases">
        <title>Draft genome of the lignicolous fungus Coniochaeta pulveracea.</title>
        <authorList>
            <person name="Borstlap C.J."/>
            <person name="De Witt R.N."/>
            <person name="Botha A."/>
            <person name="Volschenk H."/>
        </authorList>
    </citation>
    <scope>NUCLEOTIDE SEQUENCE [LARGE SCALE GENOMIC DNA]</scope>
    <source>
        <strain evidence="2 3">CAB683</strain>
    </source>
</reference>
<comment type="caution">
    <text evidence="2">The sequence shown here is derived from an EMBL/GenBank/DDBJ whole genome shotgun (WGS) entry which is preliminary data.</text>
</comment>
<keyword evidence="1" id="KW-0812">Transmembrane</keyword>
<feature type="transmembrane region" description="Helical" evidence="1">
    <location>
        <begin position="231"/>
        <end position="254"/>
    </location>
</feature>
<dbReference type="AlphaFoldDB" id="A0A420XXC2"/>
<sequence>MSSEGDTYLDLRPGIDAPQVRRSKVAHEAMESNASVALNVAAPSRRASRLPKQVQFPLIVILSFSMSSLGYSMLNEGTKGELAAIAKAPELKYQVALLAAWRIFELAVGWYGNLDGYDLAALNVLSHGPSQYLAAAFYDSSPWTAGACLAIDSLSSLVPFLLLRPLSDSHAASSAVPNKEIIADRTITLSTGLLAGLIYAVTFLVAVKTFFSTNFVLYFPGITRIEPALDSTYGLLTAAVLMGLFGIAAHSFIFTPFEATGRTSADTELDKFDPASATLAETLRWNVWGYHTRTKVAILRTATVMLLTWVSTFLQCYMTINGVEAYGAAAYASIWSLAAMATGMALELVGDV</sequence>